<dbReference type="InterPro" id="IPR011990">
    <property type="entry name" value="TPR-like_helical_dom_sf"/>
</dbReference>
<evidence type="ECO:0000256" key="3">
    <source>
        <dbReference type="ARBA" id="ARBA00023015"/>
    </source>
</evidence>
<dbReference type="InterPro" id="IPR001867">
    <property type="entry name" value="OmpR/PhoB-type_DNA-bd"/>
</dbReference>
<keyword evidence="4 6" id="KW-0238">DNA-binding</keyword>
<dbReference type="SUPFAM" id="SSF46894">
    <property type="entry name" value="C-terminal effector domain of the bipartite response regulators"/>
    <property type="match status" value="1"/>
</dbReference>
<evidence type="ECO:0000256" key="5">
    <source>
        <dbReference type="ARBA" id="ARBA00023163"/>
    </source>
</evidence>
<dbReference type="InterPro" id="IPR051677">
    <property type="entry name" value="AfsR-DnrI-RedD_regulator"/>
</dbReference>
<evidence type="ECO:0000313" key="9">
    <source>
        <dbReference type="Proteomes" id="UP001500707"/>
    </source>
</evidence>
<comment type="similarity">
    <text evidence="1">Belongs to the AfsR/DnrI/RedD regulatory family.</text>
</comment>
<dbReference type="PANTHER" id="PTHR35807">
    <property type="entry name" value="TRANSCRIPTIONAL REGULATOR REDD-RELATED"/>
    <property type="match status" value="1"/>
</dbReference>
<dbReference type="Gene3D" id="1.25.40.10">
    <property type="entry name" value="Tetratricopeptide repeat domain"/>
    <property type="match status" value="1"/>
</dbReference>
<dbReference type="SMART" id="SM01043">
    <property type="entry name" value="BTAD"/>
    <property type="match status" value="1"/>
</dbReference>
<evidence type="ECO:0000256" key="4">
    <source>
        <dbReference type="ARBA" id="ARBA00023125"/>
    </source>
</evidence>
<dbReference type="EMBL" id="BAABCE010000004">
    <property type="protein sequence ID" value="GAA3540392.1"/>
    <property type="molecule type" value="Genomic_DNA"/>
</dbReference>
<keyword evidence="2" id="KW-0902">Two-component regulatory system</keyword>
<organism evidence="8 9">
    <name type="scientific">Streptomyces osmaniensis</name>
    <dbReference type="NCBI Taxonomy" id="593134"/>
    <lineage>
        <taxon>Bacteria</taxon>
        <taxon>Bacillati</taxon>
        <taxon>Actinomycetota</taxon>
        <taxon>Actinomycetes</taxon>
        <taxon>Kitasatosporales</taxon>
        <taxon>Streptomycetaceae</taxon>
        <taxon>Streptomyces</taxon>
    </lineage>
</organism>
<sequence length="256" mass="28998">MGIFVYISILGPLLIGDGQRTVGLRAKKIRVMLTMLALNPGQVVAFDELIDELWGEVPLKNTRNALQANVKRMRKALAEFGFEDPDQTLIRTVDNGYMLDVPEEALDAHRFLRMAEKGAGLVGGRPYEARDLLRQSLSMWRGPALLDVSDGPRCRAVALRLDEQRKTAREDLIEAQLQAGEAGVVVAELKQLLAQYPERERFSEQLMIALYRCGRQSEAIDIFHRTRKWLDEELGLKPSRRLHSTYQAILMQDPSL</sequence>
<keyword evidence="9" id="KW-1185">Reference proteome</keyword>
<evidence type="ECO:0000259" key="7">
    <source>
        <dbReference type="PROSITE" id="PS51755"/>
    </source>
</evidence>
<dbReference type="Proteomes" id="UP001500707">
    <property type="component" value="Unassembled WGS sequence"/>
</dbReference>
<comment type="caution">
    <text evidence="8">The sequence shown here is derived from an EMBL/GenBank/DDBJ whole genome shotgun (WGS) entry which is preliminary data.</text>
</comment>
<accession>A0ABP6VWD3</accession>
<reference evidence="9" key="1">
    <citation type="journal article" date="2019" name="Int. J. Syst. Evol. Microbiol.">
        <title>The Global Catalogue of Microorganisms (GCM) 10K type strain sequencing project: providing services to taxonomists for standard genome sequencing and annotation.</title>
        <authorList>
            <consortium name="The Broad Institute Genomics Platform"/>
            <consortium name="The Broad Institute Genome Sequencing Center for Infectious Disease"/>
            <person name="Wu L."/>
            <person name="Ma J."/>
        </authorList>
    </citation>
    <scope>NUCLEOTIDE SEQUENCE [LARGE SCALE GENOMIC DNA]</scope>
    <source>
        <strain evidence="9">JCM 17656</strain>
    </source>
</reference>
<keyword evidence="5" id="KW-0804">Transcription</keyword>
<feature type="domain" description="OmpR/PhoB-type" evidence="7">
    <location>
        <begin position="1"/>
        <end position="101"/>
    </location>
</feature>
<evidence type="ECO:0000256" key="1">
    <source>
        <dbReference type="ARBA" id="ARBA00005820"/>
    </source>
</evidence>
<name>A0ABP6VWD3_9ACTN</name>
<evidence type="ECO:0000256" key="2">
    <source>
        <dbReference type="ARBA" id="ARBA00023012"/>
    </source>
</evidence>
<keyword evidence="3" id="KW-0805">Transcription regulation</keyword>
<dbReference type="Gene3D" id="1.10.10.10">
    <property type="entry name" value="Winged helix-like DNA-binding domain superfamily/Winged helix DNA-binding domain"/>
    <property type="match status" value="1"/>
</dbReference>
<proteinExistence type="inferred from homology"/>
<feature type="DNA-binding region" description="OmpR/PhoB-type" evidence="6">
    <location>
        <begin position="1"/>
        <end position="101"/>
    </location>
</feature>
<dbReference type="Pfam" id="PF00486">
    <property type="entry name" value="Trans_reg_C"/>
    <property type="match status" value="1"/>
</dbReference>
<dbReference type="PROSITE" id="PS51755">
    <property type="entry name" value="OMPR_PHOB"/>
    <property type="match status" value="1"/>
</dbReference>
<gene>
    <name evidence="8" type="ORF">GCM10022295_23090</name>
</gene>
<dbReference type="SUPFAM" id="SSF48452">
    <property type="entry name" value="TPR-like"/>
    <property type="match status" value="1"/>
</dbReference>
<evidence type="ECO:0000256" key="6">
    <source>
        <dbReference type="PROSITE-ProRule" id="PRU01091"/>
    </source>
</evidence>
<dbReference type="InterPro" id="IPR036388">
    <property type="entry name" value="WH-like_DNA-bd_sf"/>
</dbReference>
<protein>
    <submittedName>
        <fullName evidence="8">AfsR/SARP family transcriptional regulator</fullName>
    </submittedName>
</protein>
<dbReference type="CDD" id="cd15831">
    <property type="entry name" value="BTAD"/>
    <property type="match status" value="1"/>
</dbReference>
<dbReference type="InterPro" id="IPR005158">
    <property type="entry name" value="BTAD"/>
</dbReference>
<dbReference type="SMART" id="SM00862">
    <property type="entry name" value="Trans_reg_C"/>
    <property type="match status" value="1"/>
</dbReference>
<dbReference type="InterPro" id="IPR016032">
    <property type="entry name" value="Sig_transdc_resp-reg_C-effctor"/>
</dbReference>
<evidence type="ECO:0000313" key="8">
    <source>
        <dbReference type="EMBL" id="GAA3540392.1"/>
    </source>
</evidence>
<dbReference type="Pfam" id="PF03704">
    <property type="entry name" value="BTAD"/>
    <property type="match status" value="1"/>
</dbReference>
<dbReference type="PANTHER" id="PTHR35807:SF1">
    <property type="entry name" value="TRANSCRIPTIONAL REGULATOR REDD"/>
    <property type="match status" value="1"/>
</dbReference>